<name>A0ABP7MJ37_9GAMM</name>
<evidence type="ECO:0000313" key="2">
    <source>
        <dbReference type="Proteomes" id="UP001501727"/>
    </source>
</evidence>
<reference evidence="2" key="1">
    <citation type="journal article" date="2019" name="Int. J. Syst. Evol. Microbiol.">
        <title>The Global Catalogue of Microorganisms (GCM) 10K type strain sequencing project: providing services to taxonomists for standard genome sequencing and annotation.</title>
        <authorList>
            <consortium name="The Broad Institute Genomics Platform"/>
            <consortium name="The Broad Institute Genome Sequencing Center for Infectious Disease"/>
            <person name="Wu L."/>
            <person name="Ma J."/>
        </authorList>
    </citation>
    <scope>NUCLEOTIDE SEQUENCE [LARGE SCALE GENOMIC DNA]</scope>
    <source>
        <strain evidence="2">JCM 16916</strain>
    </source>
</reference>
<comment type="caution">
    <text evidence="1">The sequence shown here is derived from an EMBL/GenBank/DDBJ whole genome shotgun (WGS) entry which is preliminary data.</text>
</comment>
<organism evidence="1 2">
    <name type="scientific">Luteimonas lutimaris</name>
    <dbReference type="NCBI Taxonomy" id="698645"/>
    <lineage>
        <taxon>Bacteria</taxon>
        <taxon>Pseudomonadati</taxon>
        <taxon>Pseudomonadota</taxon>
        <taxon>Gammaproteobacteria</taxon>
        <taxon>Lysobacterales</taxon>
        <taxon>Lysobacteraceae</taxon>
        <taxon>Luteimonas</taxon>
    </lineage>
</organism>
<gene>
    <name evidence="1" type="ORF">GCM10022229_17910</name>
</gene>
<dbReference type="Pfam" id="PF06041">
    <property type="entry name" value="DUF924"/>
    <property type="match status" value="1"/>
</dbReference>
<dbReference type="Proteomes" id="UP001501727">
    <property type="component" value="Unassembled WGS sequence"/>
</dbReference>
<sequence>MTRPANNEGGATMVEPKQVIDFWRDAGPDKWFARDDGFDARFREGFADAHWAAARRELEHWMDTADGALALLLLLDQFPRNCFRRSGHAYATDPLARHYAARAIDAGLDAQVDPALRVFMYMPFEHSEDMADQRRTLELMRAVDAGYMQYAVAHRDVIERFGRFPHRNRELGRVNTPEEQDWLDAGGGF</sequence>
<accession>A0ABP7MJ37</accession>
<evidence type="ECO:0000313" key="1">
    <source>
        <dbReference type="EMBL" id="GAA3924476.1"/>
    </source>
</evidence>
<keyword evidence="2" id="KW-1185">Reference proteome</keyword>
<dbReference type="Gene3D" id="1.25.40.10">
    <property type="entry name" value="Tetratricopeptide repeat domain"/>
    <property type="match status" value="1"/>
</dbReference>
<protein>
    <submittedName>
        <fullName evidence="1">DUF924 family protein</fullName>
    </submittedName>
</protein>
<dbReference type="InterPro" id="IPR011990">
    <property type="entry name" value="TPR-like_helical_dom_sf"/>
</dbReference>
<dbReference type="Gene3D" id="1.20.58.320">
    <property type="entry name" value="TPR-like"/>
    <property type="match status" value="1"/>
</dbReference>
<proteinExistence type="predicted"/>
<dbReference type="EMBL" id="BAAAZU010000008">
    <property type="protein sequence ID" value="GAA3924476.1"/>
    <property type="molecule type" value="Genomic_DNA"/>
</dbReference>
<dbReference type="SUPFAM" id="SSF48452">
    <property type="entry name" value="TPR-like"/>
    <property type="match status" value="1"/>
</dbReference>
<dbReference type="InterPro" id="IPR010323">
    <property type="entry name" value="DUF924"/>
</dbReference>